<dbReference type="EMBL" id="JAUSRB010000004">
    <property type="protein sequence ID" value="MDP9870441.1"/>
    <property type="molecule type" value="Genomic_DNA"/>
</dbReference>
<proteinExistence type="predicted"/>
<protein>
    <submittedName>
        <fullName evidence="1">Uncharacterized protein</fullName>
    </submittedName>
</protein>
<evidence type="ECO:0000313" key="2">
    <source>
        <dbReference type="Proteomes" id="UP001230426"/>
    </source>
</evidence>
<evidence type="ECO:0000313" key="1">
    <source>
        <dbReference type="EMBL" id="MDP9870441.1"/>
    </source>
</evidence>
<gene>
    <name evidence="1" type="ORF">J2S55_009779</name>
</gene>
<sequence>MIVESATYSQTHHVNMGSFEWVELSATATVKATAAADHERPEALMERAKEIVENRLRDDLDLARTLTAEDDTYVNHLLDGPRHVVPRRRRRVAPRRLVRRSR</sequence>
<name>A0ABT9RNM7_9ACTN</name>
<comment type="caution">
    <text evidence="1">The sequence shown here is derived from an EMBL/GenBank/DDBJ whole genome shotgun (WGS) entry which is preliminary data.</text>
</comment>
<reference evidence="1 2" key="1">
    <citation type="submission" date="2023-07" db="EMBL/GenBank/DDBJ databases">
        <title>Sequencing the genomes of 1000 actinobacteria strains.</title>
        <authorList>
            <person name="Klenk H.-P."/>
        </authorList>
    </citation>
    <scope>NUCLEOTIDE SEQUENCE [LARGE SCALE GENOMIC DNA]</scope>
    <source>
        <strain evidence="1 2">DSM 44109</strain>
    </source>
</reference>
<keyword evidence="2" id="KW-1185">Reference proteome</keyword>
<dbReference type="RefSeq" id="WP_306876364.1">
    <property type="nucleotide sequence ID" value="NZ_JAUSRB010000004.1"/>
</dbReference>
<organism evidence="1 2">
    <name type="scientific">Streptosporangium brasiliense</name>
    <dbReference type="NCBI Taxonomy" id="47480"/>
    <lineage>
        <taxon>Bacteria</taxon>
        <taxon>Bacillati</taxon>
        <taxon>Actinomycetota</taxon>
        <taxon>Actinomycetes</taxon>
        <taxon>Streptosporangiales</taxon>
        <taxon>Streptosporangiaceae</taxon>
        <taxon>Streptosporangium</taxon>
    </lineage>
</organism>
<accession>A0ABT9RNM7</accession>
<dbReference type="Proteomes" id="UP001230426">
    <property type="component" value="Unassembled WGS sequence"/>
</dbReference>